<keyword evidence="5 7" id="KW-0378">Hydrolase</keyword>
<dbReference type="Gene3D" id="2.120.10.60">
    <property type="entry name" value="Tricorn protease N-terminal domain"/>
    <property type="match status" value="1"/>
</dbReference>
<keyword evidence="3 7" id="KW-0963">Cytoplasm</keyword>
<dbReference type="AlphaFoldDB" id="A0AAU7CN50"/>
<gene>
    <name evidence="11" type="ORF">V5E97_11010</name>
</gene>
<dbReference type="InterPro" id="IPR036034">
    <property type="entry name" value="PDZ_sf"/>
</dbReference>
<evidence type="ECO:0000256" key="2">
    <source>
        <dbReference type="ARBA" id="ARBA00008524"/>
    </source>
</evidence>
<dbReference type="Gene3D" id="2.30.42.10">
    <property type="match status" value="1"/>
</dbReference>
<dbReference type="GO" id="GO:0006508">
    <property type="term" value="P:proteolysis"/>
    <property type="evidence" value="ECO:0007669"/>
    <property type="project" value="UniProtKB-UniRule"/>
</dbReference>
<dbReference type="PANTHER" id="PTHR43253">
    <property type="entry name" value="TRICORN PROTEASE HOMOLOG 2-RELATED"/>
    <property type="match status" value="1"/>
</dbReference>
<keyword evidence="6 7" id="KW-0720">Serine protease</keyword>
<evidence type="ECO:0000256" key="7">
    <source>
        <dbReference type="PIRNR" id="PIRNR036421"/>
    </source>
</evidence>
<feature type="active site" description="Nucleophile" evidence="8">
    <location>
        <position position="992"/>
    </location>
</feature>
<reference evidence="11" key="1">
    <citation type="submission" date="2024-05" db="EMBL/GenBank/DDBJ databases">
        <title>Planctomycetes of the genus Singulisphaera possess chitinolytic capabilities.</title>
        <authorList>
            <person name="Ivanova A."/>
        </authorList>
    </citation>
    <scope>NUCLEOTIDE SEQUENCE</scope>
    <source>
        <strain evidence="11">Ch08T</strain>
    </source>
</reference>
<dbReference type="InterPro" id="IPR001478">
    <property type="entry name" value="PDZ"/>
</dbReference>
<dbReference type="GO" id="GO:0008236">
    <property type="term" value="F:serine-type peptidase activity"/>
    <property type="evidence" value="ECO:0007669"/>
    <property type="project" value="UniProtKB-UniRule"/>
</dbReference>
<dbReference type="GO" id="GO:0005737">
    <property type="term" value="C:cytoplasm"/>
    <property type="evidence" value="ECO:0007669"/>
    <property type="project" value="UniProtKB-SubCell"/>
</dbReference>
<evidence type="ECO:0000256" key="6">
    <source>
        <dbReference type="ARBA" id="ARBA00022825"/>
    </source>
</evidence>
<dbReference type="InterPro" id="IPR029045">
    <property type="entry name" value="ClpP/crotonase-like_dom_sf"/>
</dbReference>
<dbReference type="EC" id="3.4.21.-" evidence="7"/>
<evidence type="ECO:0000313" key="11">
    <source>
        <dbReference type="EMBL" id="XBH06537.1"/>
    </source>
</evidence>
<feature type="region of interest" description="Disordered" evidence="9">
    <location>
        <begin position="521"/>
        <end position="565"/>
    </location>
</feature>
<comment type="subcellular location">
    <subcellularLocation>
        <location evidence="1 7">Cytoplasm</location>
    </subcellularLocation>
</comment>
<dbReference type="Gene3D" id="2.120.10.30">
    <property type="entry name" value="TolB, C-terminal domain"/>
    <property type="match status" value="1"/>
</dbReference>
<dbReference type="Pfam" id="PF26549">
    <property type="entry name" value="Tricorn_N"/>
    <property type="match status" value="1"/>
</dbReference>
<feature type="active site" description="Charge relay system" evidence="8">
    <location>
        <position position="1050"/>
    </location>
</feature>
<name>A0AAU7CN50_9BACT</name>
<feature type="region of interest" description="Disordered" evidence="9">
    <location>
        <begin position="670"/>
        <end position="695"/>
    </location>
</feature>
<evidence type="ECO:0000256" key="9">
    <source>
        <dbReference type="SAM" id="MobiDB-lite"/>
    </source>
</evidence>
<evidence type="ECO:0000256" key="1">
    <source>
        <dbReference type="ARBA" id="ARBA00004496"/>
    </source>
</evidence>
<dbReference type="PIRSF" id="PIRSF036421">
    <property type="entry name" value="Tricorn_protease"/>
    <property type="match status" value="1"/>
</dbReference>
<feature type="domain" description="PDZ" evidence="10">
    <location>
        <begin position="777"/>
        <end position="839"/>
    </location>
</feature>
<dbReference type="InterPro" id="IPR028204">
    <property type="entry name" value="Tricorn_C1"/>
</dbReference>
<dbReference type="RefSeq" id="WP_406699387.1">
    <property type="nucleotide sequence ID" value="NZ_CP155447.1"/>
</dbReference>
<accession>A0AAU7CN50</accession>
<sequence>MSRFGFLAFALSVGIAGSALGREAKLTRYPHYHEGKVAFSYLGDIWTAKEDGTEIVRLTANKSRDIFPRFSPDGKWIAFSSDREGGLDVYLIPAAGGEVKQLTVHSADDVVLNWNPDSKSVLFASQRGEDFMGKLYTVSIDGGMARNAGPDMGTAGSYSPDGTRLAINRKTQSYWRKYYRGAYQSDVTVMDLALKSFKDLTDYDGLDSWPMWSQDGHIYFVSDRDDNAQANLWRVPESGGEATRVTSFHEGDVRFPALSSDGKTIVFERDFGIVKLDLTTKEVKPLAFTIAAETQESLTEFKSFNSTIGDYDLAPDGERIVFAVRGEVFTAPTDEGGELRQITEGESRDQDVTYSPDGKWLAYVSDKNGREEIYVMSADGAGEAKQVTDLDALKSSYLWSPDSKTLAFTTADGKLYTITAEGKELKELVSSKFGRFSRPAWSPDGKWIAYSRPDVSRSSDIYLIPATGGEEKKVTFDSGNETNPKFSSDAKSLYFLRVEGDDDSGDRPAAQIFCTPLEKIEKDPEATDAAKSSRANSADAGAEMRKAATARRATPKEPNIDWSGLKRRTRQVTRLGSVSSFIPANDGKTLVFVASETEGGRGGARAIYTIQDDGKKLNRLSSSSSGTGDSEGDTPRGPRGFRGGGPGNLNLTRDGRTLYFQEGESVYSVPMSGGGGSGGAPGGGRPGGASLGGGSRKKVTFNVTVRIDKTKEWEEMFDDAWRTMKYRFYDPKMHSKDWDAMRAKYKPLVQYVGGRHELINIINEMIGELNASHTGASAEGAQGGSGSVATRHLGLELDEDQAAGHYVVSHVYEEGPADKDWIKIEKGNYLIALDGKPLKAGDNYWERLGRRLNPKVELTVNTKPTAEGAWTIKYEPISLTTYGQLRYDRWVKGRRELVDKLSDGRVGYLHIKAMDPPSLARFKKELAEFRHKEGLVIDERWNGGGNIEQELLAILVQRPYGVWHPRGTEPTSRPFAGYYGPKVVLQNWRSASNAEMFPAGFRALGLGKLVGTQTMGAVIGTGSYQLIDGSSIRTPGVGVFLADEARTNMENSGVKPDLVVENSPEDNLAGRDRQLETAVQEVMTTLKGTSGVAGRE</sequence>
<keyword evidence="4 7" id="KW-0645">Protease</keyword>
<evidence type="ECO:0000256" key="3">
    <source>
        <dbReference type="ARBA" id="ARBA00022490"/>
    </source>
</evidence>
<dbReference type="PROSITE" id="PS50106">
    <property type="entry name" value="PDZ"/>
    <property type="match status" value="1"/>
</dbReference>
<dbReference type="PANTHER" id="PTHR43253:SF1">
    <property type="entry name" value="TRICORN PROTEASE HOMOLOG 2-RELATED"/>
    <property type="match status" value="1"/>
</dbReference>
<dbReference type="Pfam" id="PF26550">
    <property type="entry name" value="Tricorn_2nd"/>
    <property type="match status" value="1"/>
</dbReference>
<organism evidence="11">
    <name type="scientific">Singulisphaera sp. Ch08</name>
    <dbReference type="NCBI Taxonomy" id="3120278"/>
    <lineage>
        <taxon>Bacteria</taxon>
        <taxon>Pseudomonadati</taxon>
        <taxon>Planctomycetota</taxon>
        <taxon>Planctomycetia</taxon>
        <taxon>Isosphaerales</taxon>
        <taxon>Isosphaeraceae</taxon>
        <taxon>Singulisphaera</taxon>
    </lineage>
</organism>
<dbReference type="InterPro" id="IPR005151">
    <property type="entry name" value="Tail-specific_protease"/>
</dbReference>
<comment type="function">
    <text evidence="7">Degrades oligopeptides.</text>
</comment>
<evidence type="ECO:0000256" key="4">
    <source>
        <dbReference type="ARBA" id="ARBA00022670"/>
    </source>
</evidence>
<comment type="similarity">
    <text evidence="2 7">Belongs to the peptidase S41B family.</text>
</comment>
<evidence type="ECO:0000259" key="10">
    <source>
        <dbReference type="PROSITE" id="PS50106"/>
    </source>
</evidence>
<dbReference type="Gene3D" id="3.90.226.10">
    <property type="entry name" value="2-enoyl-CoA Hydratase, Chain A, domain 1"/>
    <property type="match status" value="1"/>
</dbReference>
<evidence type="ECO:0000256" key="8">
    <source>
        <dbReference type="PIRSR" id="PIRSR036421-1"/>
    </source>
</evidence>
<dbReference type="Gene3D" id="3.30.750.44">
    <property type="match status" value="1"/>
</dbReference>
<feature type="region of interest" description="Disordered" evidence="9">
    <location>
        <begin position="617"/>
        <end position="653"/>
    </location>
</feature>
<evidence type="ECO:0000256" key="5">
    <source>
        <dbReference type="ARBA" id="ARBA00022801"/>
    </source>
</evidence>
<dbReference type="SUPFAM" id="SSF50156">
    <property type="entry name" value="PDZ domain-like"/>
    <property type="match status" value="1"/>
</dbReference>
<feature type="active site" description="Charge relay system" evidence="8">
    <location>
        <position position="773"/>
    </location>
</feature>
<dbReference type="Pfam" id="PF03572">
    <property type="entry name" value="Peptidase_S41"/>
    <property type="match status" value="1"/>
</dbReference>
<dbReference type="SUPFAM" id="SSF52096">
    <property type="entry name" value="ClpP/crotonase"/>
    <property type="match status" value="1"/>
</dbReference>
<dbReference type="SMART" id="SM00245">
    <property type="entry name" value="TSPc"/>
    <property type="match status" value="1"/>
</dbReference>
<dbReference type="Pfam" id="PF14684">
    <property type="entry name" value="Tricorn_C1"/>
    <property type="match status" value="1"/>
</dbReference>
<dbReference type="InterPro" id="IPR011042">
    <property type="entry name" value="6-blade_b-propeller_TolB-like"/>
</dbReference>
<dbReference type="EMBL" id="CP155447">
    <property type="protein sequence ID" value="XBH06537.1"/>
    <property type="molecule type" value="Genomic_DNA"/>
</dbReference>
<dbReference type="CDD" id="cd07562">
    <property type="entry name" value="Peptidase_S41_TRI"/>
    <property type="match status" value="1"/>
</dbReference>
<proteinExistence type="inferred from homology"/>
<feature type="compositionally biased region" description="Gly residues" evidence="9">
    <location>
        <begin position="672"/>
        <end position="694"/>
    </location>
</feature>
<dbReference type="InterPro" id="IPR012393">
    <property type="entry name" value="Tricorn_protease"/>
</dbReference>
<dbReference type="SUPFAM" id="SSF69304">
    <property type="entry name" value="Tricorn protease N-terminal domain"/>
    <property type="match status" value="2"/>
</dbReference>
<protein>
    <recommendedName>
        <fullName evidence="7">Tricorn protease homolog</fullName>
        <ecNumber evidence="7">3.4.21.-</ecNumber>
    </recommendedName>
</protein>